<protein>
    <submittedName>
        <fullName evidence="1">Uncharacterized protein</fullName>
    </submittedName>
</protein>
<dbReference type="AlphaFoldDB" id="A0A8K0XQX7"/>
<name>A0A8K0XQX7_9AGAR</name>
<evidence type="ECO:0000313" key="1">
    <source>
        <dbReference type="EMBL" id="KAH8101180.1"/>
    </source>
</evidence>
<proteinExistence type="predicted"/>
<organism evidence="1 2">
    <name type="scientific">Cristinia sonorae</name>
    <dbReference type="NCBI Taxonomy" id="1940300"/>
    <lineage>
        <taxon>Eukaryota</taxon>
        <taxon>Fungi</taxon>
        <taxon>Dikarya</taxon>
        <taxon>Basidiomycota</taxon>
        <taxon>Agaricomycotina</taxon>
        <taxon>Agaricomycetes</taxon>
        <taxon>Agaricomycetidae</taxon>
        <taxon>Agaricales</taxon>
        <taxon>Pleurotineae</taxon>
        <taxon>Stephanosporaceae</taxon>
        <taxon>Cristinia</taxon>
    </lineage>
</organism>
<reference evidence="1" key="1">
    <citation type="journal article" date="2021" name="New Phytol.">
        <title>Evolutionary innovations through gain and loss of genes in the ectomycorrhizal Boletales.</title>
        <authorList>
            <person name="Wu G."/>
            <person name="Miyauchi S."/>
            <person name="Morin E."/>
            <person name="Kuo A."/>
            <person name="Drula E."/>
            <person name="Varga T."/>
            <person name="Kohler A."/>
            <person name="Feng B."/>
            <person name="Cao Y."/>
            <person name="Lipzen A."/>
            <person name="Daum C."/>
            <person name="Hundley H."/>
            <person name="Pangilinan J."/>
            <person name="Johnson J."/>
            <person name="Barry K."/>
            <person name="LaButti K."/>
            <person name="Ng V."/>
            <person name="Ahrendt S."/>
            <person name="Min B."/>
            <person name="Choi I.G."/>
            <person name="Park H."/>
            <person name="Plett J.M."/>
            <person name="Magnuson J."/>
            <person name="Spatafora J.W."/>
            <person name="Nagy L.G."/>
            <person name="Henrissat B."/>
            <person name="Grigoriev I.V."/>
            <person name="Yang Z.L."/>
            <person name="Xu J."/>
            <person name="Martin F.M."/>
        </authorList>
    </citation>
    <scope>NUCLEOTIDE SEQUENCE</scope>
    <source>
        <strain evidence="1">KKN 215</strain>
    </source>
</reference>
<accession>A0A8K0XQX7</accession>
<dbReference type="Proteomes" id="UP000813824">
    <property type="component" value="Unassembled WGS sequence"/>
</dbReference>
<gene>
    <name evidence="1" type="ORF">BXZ70DRAFT_114106</name>
</gene>
<sequence length="232" mass="26135">MIAPPPPVGIPLYPPIVLRITSSPTDNLTCFTRRHHTTGGVAANDHTCTGTGTTLRWTFAPLPAMPSSLNCPNLSIQQHQQLYSSEAKMSQPTEPTRRHFHANSKTAIGSLKNDPTFKRLLYFVWVSRAATVHYQRWSPKDATSDELASLFIPHHIDLPSILCDLVKRAAAANNKRLTLPKQLHEEFSDVRNQIKEIKEITGGLSWMGQEIQAQLEFNHRLQEWARMQGVQL</sequence>
<evidence type="ECO:0000313" key="2">
    <source>
        <dbReference type="Proteomes" id="UP000813824"/>
    </source>
</evidence>
<keyword evidence="2" id="KW-1185">Reference proteome</keyword>
<dbReference type="EMBL" id="JAEVFJ010000013">
    <property type="protein sequence ID" value="KAH8101180.1"/>
    <property type="molecule type" value="Genomic_DNA"/>
</dbReference>
<comment type="caution">
    <text evidence="1">The sequence shown here is derived from an EMBL/GenBank/DDBJ whole genome shotgun (WGS) entry which is preliminary data.</text>
</comment>